<keyword evidence="3 5" id="KW-0949">S-adenosyl-L-methionine</keyword>
<keyword evidence="4" id="KW-0680">Restriction system</keyword>
<dbReference type="GO" id="GO:0032259">
    <property type="term" value="P:methylation"/>
    <property type="evidence" value="ECO:0007669"/>
    <property type="project" value="UniProtKB-KW"/>
</dbReference>
<keyword evidence="1 5" id="KW-0489">Methyltransferase</keyword>
<dbReference type="EMBL" id="WMIA01000011">
    <property type="protein sequence ID" value="MTF39221.1"/>
    <property type="molecule type" value="Genomic_DNA"/>
</dbReference>
<dbReference type="Pfam" id="PF00145">
    <property type="entry name" value="DNA_methylase"/>
    <property type="match status" value="1"/>
</dbReference>
<dbReference type="InterPro" id="IPR018117">
    <property type="entry name" value="C5_DNA_meth_AS"/>
</dbReference>
<dbReference type="SUPFAM" id="SSF53335">
    <property type="entry name" value="S-adenosyl-L-methionine-dependent methyltransferases"/>
    <property type="match status" value="1"/>
</dbReference>
<proteinExistence type="inferred from homology"/>
<keyword evidence="2 5" id="KW-0808">Transferase</keyword>
<evidence type="ECO:0000313" key="9">
    <source>
        <dbReference type="Proteomes" id="UP000437131"/>
    </source>
</evidence>
<evidence type="ECO:0000256" key="7">
    <source>
        <dbReference type="RuleBase" id="RU000417"/>
    </source>
</evidence>
<evidence type="ECO:0000256" key="1">
    <source>
        <dbReference type="ARBA" id="ARBA00022603"/>
    </source>
</evidence>
<dbReference type="InterPro" id="IPR031303">
    <property type="entry name" value="C5_meth_CS"/>
</dbReference>
<dbReference type="Gene3D" id="3.40.50.150">
    <property type="entry name" value="Vaccinia Virus protein VP39"/>
    <property type="match status" value="1"/>
</dbReference>
<dbReference type="PANTHER" id="PTHR46098:SF1">
    <property type="entry name" value="TRNA (CYTOSINE(38)-C(5))-METHYLTRANSFERASE"/>
    <property type="match status" value="1"/>
</dbReference>
<dbReference type="Gene3D" id="3.90.120.10">
    <property type="entry name" value="DNA Methylase, subunit A, domain 2"/>
    <property type="match status" value="1"/>
</dbReference>
<name>A0A844GW15_9CHRO</name>
<dbReference type="CDD" id="cd00315">
    <property type="entry name" value="Cyt_C5_DNA_methylase"/>
    <property type="match status" value="1"/>
</dbReference>
<dbReference type="PRINTS" id="PR00105">
    <property type="entry name" value="C5METTRFRASE"/>
</dbReference>
<comment type="catalytic activity">
    <reaction evidence="7">
        <text>a 2'-deoxycytidine in DNA + S-adenosyl-L-methionine = a 5-methyl-2'-deoxycytidine in DNA + S-adenosyl-L-homocysteine + H(+)</text>
        <dbReference type="Rhea" id="RHEA:13681"/>
        <dbReference type="Rhea" id="RHEA-COMP:11369"/>
        <dbReference type="Rhea" id="RHEA-COMP:11370"/>
        <dbReference type="ChEBI" id="CHEBI:15378"/>
        <dbReference type="ChEBI" id="CHEBI:57856"/>
        <dbReference type="ChEBI" id="CHEBI:59789"/>
        <dbReference type="ChEBI" id="CHEBI:85452"/>
        <dbReference type="ChEBI" id="CHEBI:85454"/>
        <dbReference type="EC" id="2.1.1.37"/>
    </reaction>
</comment>
<dbReference type="EC" id="2.1.1.37" evidence="7"/>
<gene>
    <name evidence="8" type="primary">dcm</name>
    <name evidence="8" type="ORF">GGC33_09795</name>
</gene>
<dbReference type="InterPro" id="IPR050750">
    <property type="entry name" value="C5-MTase"/>
</dbReference>
<organism evidence="8 9">
    <name type="scientific">Cyanobacterium aponinum 0216</name>
    <dbReference type="NCBI Taxonomy" id="2676140"/>
    <lineage>
        <taxon>Bacteria</taxon>
        <taxon>Bacillati</taxon>
        <taxon>Cyanobacteriota</taxon>
        <taxon>Cyanophyceae</taxon>
        <taxon>Oscillatoriophycideae</taxon>
        <taxon>Chroococcales</taxon>
        <taxon>Geminocystaceae</taxon>
        <taxon>Cyanobacterium</taxon>
    </lineage>
</organism>
<dbReference type="PROSITE" id="PS00095">
    <property type="entry name" value="C5_MTASE_2"/>
    <property type="match status" value="1"/>
</dbReference>
<evidence type="ECO:0000256" key="2">
    <source>
        <dbReference type="ARBA" id="ARBA00022679"/>
    </source>
</evidence>
<feature type="active site" evidence="5">
    <location>
        <position position="76"/>
    </location>
</feature>
<evidence type="ECO:0000256" key="6">
    <source>
        <dbReference type="RuleBase" id="RU000416"/>
    </source>
</evidence>
<protein>
    <recommendedName>
        <fullName evidence="7">Cytosine-specific methyltransferase</fullName>
        <ecNumber evidence="7">2.1.1.37</ecNumber>
    </recommendedName>
</protein>
<comment type="similarity">
    <text evidence="5 6">Belongs to the class I-like SAM-binding methyltransferase superfamily. C5-methyltransferase family.</text>
</comment>
<dbReference type="GO" id="GO:0003886">
    <property type="term" value="F:DNA (cytosine-5-)-methyltransferase activity"/>
    <property type="evidence" value="ECO:0007669"/>
    <property type="project" value="UniProtKB-EC"/>
</dbReference>
<evidence type="ECO:0000256" key="5">
    <source>
        <dbReference type="PROSITE-ProRule" id="PRU01016"/>
    </source>
</evidence>
<dbReference type="GO" id="GO:0009307">
    <property type="term" value="P:DNA restriction-modification system"/>
    <property type="evidence" value="ECO:0007669"/>
    <property type="project" value="UniProtKB-KW"/>
</dbReference>
<comment type="caution">
    <text evidence="8">The sequence shown here is derived from an EMBL/GenBank/DDBJ whole genome shotgun (WGS) entry which is preliminary data.</text>
</comment>
<dbReference type="AlphaFoldDB" id="A0A844GW15"/>
<sequence length="344" mass="38660">MKVLKYVKFIDLFAGIGGFHQALSYYGAKCVFASEWDKHCQGIYLKNYGILPEGDITIIPENEIPSHDILCAGFPCQAFSISGKQLGFNDTRGTLFFDIVRIAQYHQPSLLILENVKNFARHDEGKTLKVVENSLNEIGYDVFYKVLNASNFGVPQKRERIYILGFRKDLNVKKFIFPHSYSKATSLIDFCLDDSEIKDFIINRSDIKIKNNLEINRDIFGNYPQKPIRIGMINKGGQGERIYHQFGHAITLSAYGGGAGAKTGIYLINGKIRKLAPRECARIMGFPDDFVISDSKNIAYKQFGNSVVVNVLKSIVEKIFAVDNLVTFHPKVVSLSSFAGDKSK</sequence>
<dbReference type="NCBIfam" id="TIGR00675">
    <property type="entry name" value="dcm"/>
    <property type="match status" value="1"/>
</dbReference>
<reference evidence="8 9" key="1">
    <citation type="submission" date="2019-11" db="EMBL/GenBank/DDBJ databases">
        <title>Isolation of a new High Light Tolerant Cyanobacteria.</title>
        <authorList>
            <person name="Dobson Z."/>
            <person name="Vaughn N."/>
            <person name="Vaughn M."/>
            <person name="Fromme P."/>
            <person name="Mazor Y."/>
        </authorList>
    </citation>
    <scope>NUCLEOTIDE SEQUENCE [LARGE SCALE GENOMIC DNA]</scope>
    <source>
        <strain evidence="8 9">0216</strain>
    </source>
</reference>
<dbReference type="PANTHER" id="PTHR46098">
    <property type="entry name" value="TRNA (CYTOSINE(38)-C(5))-METHYLTRANSFERASE"/>
    <property type="match status" value="1"/>
</dbReference>
<evidence type="ECO:0000256" key="3">
    <source>
        <dbReference type="ARBA" id="ARBA00022691"/>
    </source>
</evidence>
<evidence type="ECO:0000313" key="8">
    <source>
        <dbReference type="EMBL" id="MTF39221.1"/>
    </source>
</evidence>
<accession>A0A844GW15</accession>
<dbReference type="RefSeq" id="WP_155083912.1">
    <property type="nucleotide sequence ID" value="NZ_WMIA01000011.1"/>
</dbReference>
<dbReference type="InterPro" id="IPR001525">
    <property type="entry name" value="C5_MeTfrase"/>
</dbReference>
<dbReference type="Proteomes" id="UP000437131">
    <property type="component" value="Unassembled WGS sequence"/>
</dbReference>
<dbReference type="PROSITE" id="PS00094">
    <property type="entry name" value="C5_MTASE_1"/>
    <property type="match status" value="1"/>
</dbReference>
<evidence type="ECO:0000256" key="4">
    <source>
        <dbReference type="ARBA" id="ARBA00022747"/>
    </source>
</evidence>
<dbReference type="InterPro" id="IPR029063">
    <property type="entry name" value="SAM-dependent_MTases_sf"/>
</dbReference>
<dbReference type="PROSITE" id="PS51679">
    <property type="entry name" value="SAM_MT_C5"/>
    <property type="match status" value="1"/>
</dbReference>